<sequence length="29" mass="3268">MPHDNTGIDALYTESLQTVRLSNNQSCRC</sequence>
<accession>A0AAN8IL86</accession>
<dbReference type="AlphaFoldDB" id="A0AAN8IL86"/>
<proteinExistence type="predicted"/>
<keyword evidence="2" id="KW-1185">Reference proteome</keyword>
<dbReference type="Proteomes" id="UP001331761">
    <property type="component" value="Unassembled WGS sequence"/>
</dbReference>
<evidence type="ECO:0000313" key="1">
    <source>
        <dbReference type="EMBL" id="KAK5973457.1"/>
    </source>
</evidence>
<organism evidence="1 2">
    <name type="scientific">Trichostrongylus colubriformis</name>
    <name type="common">Black scour worm</name>
    <dbReference type="NCBI Taxonomy" id="6319"/>
    <lineage>
        <taxon>Eukaryota</taxon>
        <taxon>Metazoa</taxon>
        <taxon>Ecdysozoa</taxon>
        <taxon>Nematoda</taxon>
        <taxon>Chromadorea</taxon>
        <taxon>Rhabditida</taxon>
        <taxon>Rhabditina</taxon>
        <taxon>Rhabditomorpha</taxon>
        <taxon>Strongyloidea</taxon>
        <taxon>Trichostrongylidae</taxon>
        <taxon>Trichostrongylus</taxon>
    </lineage>
</organism>
<reference evidence="1 2" key="1">
    <citation type="submission" date="2019-10" db="EMBL/GenBank/DDBJ databases">
        <title>Assembly and Annotation for the nematode Trichostrongylus colubriformis.</title>
        <authorList>
            <person name="Martin J."/>
        </authorList>
    </citation>
    <scope>NUCLEOTIDE SEQUENCE [LARGE SCALE GENOMIC DNA]</scope>
    <source>
        <strain evidence="1">G859</strain>
        <tissue evidence="1">Whole worm</tissue>
    </source>
</reference>
<name>A0AAN8IL86_TRICO</name>
<gene>
    <name evidence="1" type="ORF">GCK32_021057</name>
</gene>
<comment type="caution">
    <text evidence="1">The sequence shown here is derived from an EMBL/GenBank/DDBJ whole genome shotgun (WGS) entry which is preliminary data.</text>
</comment>
<protein>
    <submittedName>
        <fullName evidence="1">Uncharacterized protein</fullName>
    </submittedName>
</protein>
<dbReference type="EMBL" id="WIXE01015448">
    <property type="protein sequence ID" value="KAK5973457.1"/>
    <property type="molecule type" value="Genomic_DNA"/>
</dbReference>
<evidence type="ECO:0000313" key="2">
    <source>
        <dbReference type="Proteomes" id="UP001331761"/>
    </source>
</evidence>